<dbReference type="InterPro" id="IPR023393">
    <property type="entry name" value="START-like_dom_sf"/>
</dbReference>
<dbReference type="RefSeq" id="WP_184077332.1">
    <property type="nucleotide sequence ID" value="NZ_JACHDS010000001.1"/>
</dbReference>
<gene>
    <name evidence="1" type="ORF">HNR23_003811</name>
</gene>
<organism evidence="1 2">
    <name type="scientific">Nocardiopsis mwathae</name>
    <dbReference type="NCBI Taxonomy" id="1472723"/>
    <lineage>
        <taxon>Bacteria</taxon>
        <taxon>Bacillati</taxon>
        <taxon>Actinomycetota</taxon>
        <taxon>Actinomycetes</taxon>
        <taxon>Streptosporangiales</taxon>
        <taxon>Nocardiopsidaceae</taxon>
        <taxon>Nocardiopsis</taxon>
    </lineage>
</organism>
<reference evidence="1 2" key="1">
    <citation type="submission" date="2020-08" db="EMBL/GenBank/DDBJ databases">
        <title>Sequencing the genomes of 1000 actinobacteria strains.</title>
        <authorList>
            <person name="Klenk H.-P."/>
        </authorList>
    </citation>
    <scope>NUCLEOTIDE SEQUENCE [LARGE SCALE GENOMIC DNA]</scope>
    <source>
        <strain evidence="1 2">DSM 46659</strain>
    </source>
</reference>
<keyword evidence="2" id="KW-1185">Reference proteome</keyword>
<dbReference type="Pfam" id="PF10604">
    <property type="entry name" value="Polyketide_cyc2"/>
    <property type="match status" value="1"/>
</dbReference>
<dbReference type="CDD" id="cd07822">
    <property type="entry name" value="SRPBCC_4"/>
    <property type="match status" value="1"/>
</dbReference>
<protein>
    <recommendedName>
        <fullName evidence="3">SRPBCC domain-containing protein</fullName>
    </recommendedName>
</protein>
<evidence type="ECO:0008006" key="3">
    <source>
        <dbReference type="Google" id="ProtNLM"/>
    </source>
</evidence>
<sequence length="173" mass="19074">MVRLILALPAALLLVAGIGLYLASRLRPYGIRTEVEIDASPDDVWEVLTDFGAHPEWNPFIVRAEGEIEAGRRLRVELSSGGRVTVFEPTVLVAEAGRELRWLGRFGIPGLVDGEHYFLIEEAGDGRARLIHGEMFTGVAVPLARRALDVEADFTAMNSALKQRVETMPRLTP</sequence>
<proteinExistence type="predicted"/>
<dbReference type="SUPFAM" id="SSF55961">
    <property type="entry name" value="Bet v1-like"/>
    <property type="match status" value="1"/>
</dbReference>
<dbReference type="PANTHER" id="PTHR36166:SF1">
    <property type="entry name" value="SRPBCC DOMAIN-CONTAINING PROTEIN"/>
    <property type="match status" value="1"/>
</dbReference>
<dbReference type="EMBL" id="JACHDS010000001">
    <property type="protein sequence ID" value="MBB6173751.1"/>
    <property type="molecule type" value="Genomic_DNA"/>
</dbReference>
<dbReference type="InterPro" id="IPR019587">
    <property type="entry name" value="Polyketide_cyclase/dehydratase"/>
</dbReference>
<dbReference type="Gene3D" id="3.30.530.20">
    <property type="match status" value="1"/>
</dbReference>
<evidence type="ECO:0000313" key="2">
    <source>
        <dbReference type="Proteomes" id="UP000546642"/>
    </source>
</evidence>
<dbReference type="AlphaFoldDB" id="A0A7X0D7I2"/>
<dbReference type="Proteomes" id="UP000546642">
    <property type="component" value="Unassembled WGS sequence"/>
</dbReference>
<evidence type="ECO:0000313" key="1">
    <source>
        <dbReference type="EMBL" id="MBB6173751.1"/>
    </source>
</evidence>
<comment type="caution">
    <text evidence="1">The sequence shown here is derived from an EMBL/GenBank/DDBJ whole genome shotgun (WGS) entry which is preliminary data.</text>
</comment>
<dbReference type="PANTHER" id="PTHR36166">
    <property type="entry name" value="CHROMOSOME 9, WHOLE GENOME SHOTGUN SEQUENCE"/>
    <property type="match status" value="1"/>
</dbReference>
<name>A0A7X0D7I2_9ACTN</name>
<accession>A0A7X0D7I2</accession>